<sequence>MTSIAPTSIARASTVRATRGPAAAAARGPRADLRQVGMVFAGPDTARVRTGRARGKGRGRSAVVTAMGPDELEAAQLWSVAGLGLFIGIAAVGSGLKGEPEPCPACAQRGGEECIFCVGTGRREAPIKVTKRELNDDSVLGLTRRNPLECTACKGAGMILCKTCRGTGFV</sequence>
<organism evidence="1 2">
    <name type="scientific">Micromonas commoda (strain RCC299 / NOUM17 / CCMP2709)</name>
    <name type="common">Picoplanktonic green alga</name>
    <dbReference type="NCBI Taxonomy" id="296587"/>
    <lineage>
        <taxon>Eukaryota</taxon>
        <taxon>Viridiplantae</taxon>
        <taxon>Chlorophyta</taxon>
        <taxon>Mamiellophyceae</taxon>
        <taxon>Mamiellales</taxon>
        <taxon>Mamiellaceae</taxon>
        <taxon>Micromonas</taxon>
    </lineage>
</organism>
<name>C1EDU4_MICCC</name>
<reference evidence="1 2" key="1">
    <citation type="journal article" date="2009" name="Science">
        <title>Green evolution and dynamic adaptations revealed by genomes of the marine picoeukaryotes Micromonas.</title>
        <authorList>
            <person name="Worden A.Z."/>
            <person name="Lee J.H."/>
            <person name="Mock T."/>
            <person name="Rouze P."/>
            <person name="Simmons M.P."/>
            <person name="Aerts A.L."/>
            <person name="Allen A.E."/>
            <person name="Cuvelier M.L."/>
            <person name="Derelle E."/>
            <person name="Everett M.V."/>
            <person name="Foulon E."/>
            <person name="Grimwood J."/>
            <person name="Gundlach H."/>
            <person name="Henrissat B."/>
            <person name="Napoli C."/>
            <person name="McDonald S.M."/>
            <person name="Parker M.S."/>
            <person name="Rombauts S."/>
            <person name="Salamov A."/>
            <person name="Von Dassow P."/>
            <person name="Badger J.H."/>
            <person name="Coutinho P.M."/>
            <person name="Demir E."/>
            <person name="Dubchak I."/>
            <person name="Gentemann C."/>
            <person name="Eikrem W."/>
            <person name="Gready J.E."/>
            <person name="John U."/>
            <person name="Lanier W."/>
            <person name="Lindquist E.A."/>
            <person name="Lucas S."/>
            <person name="Mayer K.F."/>
            <person name="Moreau H."/>
            <person name="Not F."/>
            <person name="Otillar R."/>
            <person name="Panaud O."/>
            <person name="Pangilinan J."/>
            <person name="Paulsen I."/>
            <person name="Piegu B."/>
            <person name="Poliakov A."/>
            <person name="Robbens S."/>
            <person name="Schmutz J."/>
            <person name="Toulza E."/>
            <person name="Wyss T."/>
            <person name="Zelensky A."/>
            <person name="Zhou K."/>
            <person name="Armbrust E.V."/>
            <person name="Bhattacharya D."/>
            <person name="Goodenough U.W."/>
            <person name="Van de Peer Y."/>
            <person name="Grigoriev I.V."/>
        </authorList>
    </citation>
    <scope>NUCLEOTIDE SEQUENCE [LARGE SCALE GENOMIC DNA]</scope>
    <source>
        <strain evidence="2">RCC299 / NOUM17</strain>
    </source>
</reference>
<dbReference type="eggNOG" id="ENOG502S1HB">
    <property type="taxonomic scope" value="Eukaryota"/>
</dbReference>
<dbReference type="PANTHER" id="PTHR15852:SF52">
    <property type="entry name" value="THYLAKOID LUMENAL P17.1 PROTEIN"/>
    <property type="match status" value="1"/>
</dbReference>
<dbReference type="OrthoDB" id="542764at2759"/>
<proteinExistence type="predicted"/>
<dbReference type="EMBL" id="CP001330">
    <property type="protein sequence ID" value="ACO66115.1"/>
    <property type="molecule type" value="Genomic_DNA"/>
</dbReference>
<dbReference type="InParanoid" id="C1EDU4"/>
<dbReference type="KEGG" id="mis:MICPUN_62393"/>
<dbReference type="GeneID" id="8247279"/>
<protein>
    <submittedName>
        <fullName evidence="1">Uncharacterized protein</fullName>
    </submittedName>
</protein>
<dbReference type="Proteomes" id="UP000002009">
    <property type="component" value="Chromosome 11"/>
</dbReference>
<dbReference type="AlphaFoldDB" id="C1EDU4"/>
<dbReference type="STRING" id="296587.C1EDU4"/>
<gene>
    <name evidence="1" type="ORF">MICPUN_62393</name>
</gene>
<accession>C1EDU4</accession>
<dbReference type="PANTHER" id="PTHR15852">
    <property type="entry name" value="PLASTID TRANSCRIPTIONALLY ACTIVE PROTEIN"/>
    <property type="match status" value="1"/>
</dbReference>
<dbReference type="RefSeq" id="XP_002504857.1">
    <property type="nucleotide sequence ID" value="XM_002504811.1"/>
</dbReference>
<evidence type="ECO:0000313" key="1">
    <source>
        <dbReference type="EMBL" id="ACO66115.1"/>
    </source>
</evidence>
<keyword evidence="2" id="KW-1185">Reference proteome</keyword>
<evidence type="ECO:0000313" key="2">
    <source>
        <dbReference type="Proteomes" id="UP000002009"/>
    </source>
</evidence>